<dbReference type="InterPro" id="IPR006450">
    <property type="entry name" value="Phage_HK97_gp6-like"/>
</dbReference>
<dbReference type="STRING" id="1423755.FC40_GL000222"/>
<dbReference type="RefSeq" id="WP_025021944.1">
    <property type="nucleotide sequence ID" value="NZ_AZGD01000006.1"/>
</dbReference>
<dbReference type="InterPro" id="IPR021146">
    <property type="entry name" value="Phage_gp6-like_head-tail"/>
</dbReference>
<dbReference type="EMBL" id="AZGD01000006">
    <property type="protein sequence ID" value="KRM20303.1"/>
    <property type="molecule type" value="Genomic_DNA"/>
</dbReference>
<dbReference type="Gene3D" id="1.10.3230.30">
    <property type="entry name" value="Phage gp6-like head-tail connector protein"/>
    <property type="match status" value="1"/>
</dbReference>
<evidence type="ECO:0000313" key="2">
    <source>
        <dbReference type="Proteomes" id="UP000051054"/>
    </source>
</evidence>
<dbReference type="NCBIfam" id="TIGR01560">
    <property type="entry name" value="put_DNA_pack"/>
    <property type="match status" value="1"/>
</dbReference>
<organism evidence="1 2">
    <name type="scientific">Ligilactobacillus hayakitensis DSM 18933 = JCM 14209</name>
    <dbReference type="NCBI Taxonomy" id="1423755"/>
    <lineage>
        <taxon>Bacteria</taxon>
        <taxon>Bacillati</taxon>
        <taxon>Bacillota</taxon>
        <taxon>Bacilli</taxon>
        <taxon>Lactobacillales</taxon>
        <taxon>Lactobacillaceae</taxon>
        <taxon>Ligilactobacillus</taxon>
    </lineage>
</organism>
<evidence type="ECO:0000313" key="1">
    <source>
        <dbReference type="EMBL" id="KRM20303.1"/>
    </source>
</evidence>
<comment type="caution">
    <text evidence="1">The sequence shown here is derived from an EMBL/GenBank/DDBJ whole genome shotgun (WGS) entry which is preliminary data.</text>
</comment>
<protein>
    <submittedName>
        <fullName evidence="1">DNA packaging, phage associated</fullName>
    </submittedName>
</protein>
<dbReference type="Pfam" id="PF05135">
    <property type="entry name" value="Phage_connect_1"/>
    <property type="match status" value="1"/>
</dbReference>
<dbReference type="AlphaFoldDB" id="A0A0R1WRE8"/>
<dbReference type="CDD" id="cd08054">
    <property type="entry name" value="gp6"/>
    <property type="match status" value="1"/>
</dbReference>
<sequence>MDKEILLDDLKLSLRIDVDDDDRLLNSYINAAEVYIKTAVGGDNEFWQQEDVIAIQKIAILALAGAYYDYRVALQDVMTYPINLTLNAIISQLRGKLALYEEGDSDA</sequence>
<reference evidence="1 2" key="1">
    <citation type="journal article" date="2015" name="Genome Announc.">
        <title>Expanding the biotechnology potential of lactobacilli through comparative genomics of 213 strains and associated genera.</title>
        <authorList>
            <person name="Sun Z."/>
            <person name="Harris H.M."/>
            <person name="McCann A."/>
            <person name="Guo C."/>
            <person name="Argimon S."/>
            <person name="Zhang W."/>
            <person name="Yang X."/>
            <person name="Jeffery I.B."/>
            <person name="Cooney J.C."/>
            <person name="Kagawa T.F."/>
            <person name="Liu W."/>
            <person name="Song Y."/>
            <person name="Salvetti E."/>
            <person name="Wrobel A."/>
            <person name="Rasinkangas P."/>
            <person name="Parkhill J."/>
            <person name="Rea M.C."/>
            <person name="O'Sullivan O."/>
            <person name="Ritari J."/>
            <person name="Douillard F.P."/>
            <person name="Paul Ross R."/>
            <person name="Yang R."/>
            <person name="Briner A.E."/>
            <person name="Felis G.E."/>
            <person name="de Vos W.M."/>
            <person name="Barrangou R."/>
            <person name="Klaenhammer T.R."/>
            <person name="Caufield P.W."/>
            <person name="Cui Y."/>
            <person name="Zhang H."/>
            <person name="O'Toole P.W."/>
        </authorList>
    </citation>
    <scope>NUCLEOTIDE SEQUENCE [LARGE SCALE GENOMIC DNA]</scope>
    <source>
        <strain evidence="1 2">DSM 18933</strain>
    </source>
</reference>
<name>A0A0R1WRE8_9LACO</name>
<accession>A0A0R1WRE8</accession>
<dbReference type="OrthoDB" id="2149719at2"/>
<dbReference type="Proteomes" id="UP000051054">
    <property type="component" value="Unassembled WGS sequence"/>
</dbReference>
<gene>
    <name evidence="1" type="ORF">FC40_GL000222</name>
</gene>
<keyword evidence="2" id="KW-1185">Reference proteome</keyword>
<proteinExistence type="predicted"/>
<dbReference type="PATRIC" id="fig|1423755.3.peg.239"/>